<name>A0A6P8AVS2_PYRGI</name>
<keyword evidence="2" id="KW-0732">Signal</keyword>
<dbReference type="AlphaFoldDB" id="A0A6P8AVS2"/>
<dbReference type="GeneID" id="41963465"/>
<feature type="signal peptide" evidence="2">
    <location>
        <begin position="1"/>
        <end position="17"/>
    </location>
</feature>
<dbReference type="InterPro" id="IPR021476">
    <property type="entry name" value="Egh16-like"/>
</dbReference>
<dbReference type="PANTHER" id="PTHR34618">
    <property type="entry name" value="SURFACE PROTEIN MAS1, PUTATIVE-RELATED"/>
    <property type="match status" value="1"/>
</dbReference>
<dbReference type="RefSeq" id="XP_030978987.1">
    <property type="nucleotide sequence ID" value="XM_031128557.1"/>
</dbReference>
<dbReference type="Proteomes" id="UP000515153">
    <property type="component" value="Chromosome V"/>
</dbReference>
<feature type="compositionally biased region" description="Basic residues" evidence="1">
    <location>
        <begin position="229"/>
        <end position="241"/>
    </location>
</feature>
<keyword evidence="3" id="KW-1185">Reference proteome</keyword>
<accession>A0A6P8AVS2</accession>
<reference evidence="4" key="3">
    <citation type="submission" date="2025-08" db="UniProtKB">
        <authorList>
            <consortium name="RefSeq"/>
        </authorList>
    </citation>
    <scope>IDENTIFICATION</scope>
    <source>
        <strain evidence="4">NI907</strain>
    </source>
</reference>
<dbReference type="PANTHER" id="PTHR34618:SF3">
    <property type="entry name" value="GEGH 16 PROTEIN"/>
    <property type="match status" value="1"/>
</dbReference>
<protein>
    <recommendedName>
        <fullName evidence="5">GEgh 16 protein</fullName>
    </recommendedName>
</protein>
<evidence type="ECO:0008006" key="5">
    <source>
        <dbReference type="Google" id="ProtNLM"/>
    </source>
</evidence>
<feature type="compositionally biased region" description="Gly residues" evidence="1">
    <location>
        <begin position="207"/>
        <end position="218"/>
    </location>
</feature>
<dbReference type="Pfam" id="PF11327">
    <property type="entry name" value="Egh16-like"/>
    <property type="match status" value="1"/>
</dbReference>
<feature type="compositionally biased region" description="Low complexity" evidence="1">
    <location>
        <begin position="219"/>
        <end position="228"/>
    </location>
</feature>
<sequence length="250" mass="25527">MLSKTIFVAAMAALASAHSVLIDAKGIAGSPSSVGFQVNPAVARNCTSISPCQQDTTIIRDIEIQNGVCKSCGRTQLNGSIDITTETANALAENKVTSVKAGTVLSVTIHQVNADGAGPYVCDVDESSDTGKTFKNVSVADNVPGANGLSQVRAQQFVMKLTMPDDLNCSGGSTGNICTVRCRNNALAGPFGGCLAVQQSDKKVNNAGGGGGNNGGGATQNNAGGNSKKNNKGGNKNRRGLGRFARFFNA</sequence>
<reference evidence="4" key="2">
    <citation type="submission" date="2019-10" db="EMBL/GenBank/DDBJ databases">
        <authorList>
            <consortium name="NCBI Genome Project"/>
        </authorList>
    </citation>
    <scope>NUCLEOTIDE SEQUENCE</scope>
    <source>
        <strain evidence="4">NI907</strain>
    </source>
</reference>
<reference evidence="3 4" key="1">
    <citation type="journal article" date="2019" name="Mol. Biol. Evol.">
        <title>Blast fungal genomes show frequent chromosomal changes, gene gains and losses, and effector gene turnover.</title>
        <authorList>
            <person name="Gomez Luciano L.B."/>
            <person name="Jason Tsai I."/>
            <person name="Chuma I."/>
            <person name="Tosa Y."/>
            <person name="Chen Y.H."/>
            <person name="Li J.Y."/>
            <person name="Li M.Y."/>
            <person name="Jade Lu M.Y."/>
            <person name="Nakayashiki H."/>
            <person name="Li W.H."/>
        </authorList>
    </citation>
    <scope>NUCLEOTIDE SEQUENCE [LARGE SCALE GENOMIC DNA]</scope>
    <source>
        <strain evidence="3 4">NI907</strain>
    </source>
</reference>
<evidence type="ECO:0000313" key="3">
    <source>
        <dbReference type="Proteomes" id="UP000515153"/>
    </source>
</evidence>
<dbReference type="OrthoDB" id="3241054at2759"/>
<evidence type="ECO:0000256" key="2">
    <source>
        <dbReference type="SAM" id="SignalP"/>
    </source>
</evidence>
<proteinExistence type="predicted"/>
<feature type="region of interest" description="Disordered" evidence="1">
    <location>
        <begin position="205"/>
        <end position="242"/>
    </location>
</feature>
<organism evidence="3 4">
    <name type="scientific">Pyricularia grisea</name>
    <name type="common">Crabgrass-specific blast fungus</name>
    <name type="synonym">Magnaporthe grisea</name>
    <dbReference type="NCBI Taxonomy" id="148305"/>
    <lineage>
        <taxon>Eukaryota</taxon>
        <taxon>Fungi</taxon>
        <taxon>Dikarya</taxon>
        <taxon>Ascomycota</taxon>
        <taxon>Pezizomycotina</taxon>
        <taxon>Sordariomycetes</taxon>
        <taxon>Sordariomycetidae</taxon>
        <taxon>Magnaporthales</taxon>
        <taxon>Pyriculariaceae</taxon>
        <taxon>Pyricularia</taxon>
    </lineage>
</organism>
<gene>
    <name evidence="4" type="ORF">PgNI_08561</name>
</gene>
<evidence type="ECO:0000313" key="4">
    <source>
        <dbReference type="RefSeq" id="XP_030978987.1"/>
    </source>
</evidence>
<evidence type="ECO:0000256" key="1">
    <source>
        <dbReference type="SAM" id="MobiDB-lite"/>
    </source>
</evidence>
<dbReference type="KEGG" id="pgri:PgNI_08561"/>
<feature type="chain" id="PRO_5028432306" description="GEgh 16 protein" evidence="2">
    <location>
        <begin position="18"/>
        <end position="250"/>
    </location>
</feature>